<proteinExistence type="predicted"/>
<keyword evidence="2" id="KW-1185">Reference proteome</keyword>
<evidence type="ECO:0000313" key="2">
    <source>
        <dbReference type="Proteomes" id="UP000269396"/>
    </source>
</evidence>
<gene>
    <name evidence="1" type="ORF">SMTD_LOCUS11670</name>
</gene>
<dbReference type="EMBL" id="UZAL01031677">
    <property type="protein sequence ID" value="VDP58865.1"/>
    <property type="molecule type" value="Genomic_DNA"/>
</dbReference>
<organism evidence="1 2">
    <name type="scientific">Schistosoma mattheei</name>
    <dbReference type="NCBI Taxonomy" id="31246"/>
    <lineage>
        <taxon>Eukaryota</taxon>
        <taxon>Metazoa</taxon>
        <taxon>Spiralia</taxon>
        <taxon>Lophotrochozoa</taxon>
        <taxon>Platyhelminthes</taxon>
        <taxon>Trematoda</taxon>
        <taxon>Digenea</taxon>
        <taxon>Strigeidida</taxon>
        <taxon>Schistosomatoidea</taxon>
        <taxon>Schistosomatidae</taxon>
        <taxon>Schistosoma</taxon>
    </lineage>
</organism>
<accession>A0A183PBD5</accession>
<dbReference type="AlphaFoldDB" id="A0A183PBD5"/>
<protein>
    <submittedName>
        <fullName evidence="1">Uncharacterized protein</fullName>
    </submittedName>
</protein>
<dbReference type="Proteomes" id="UP000269396">
    <property type="component" value="Unassembled WGS sequence"/>
</dbReference>
<reference evidence="1 2" key="1">
    <citation type="submission" date="2018-11" db="EMBL/GenBank/DDBJ databases">
        <authorList>
            <consortium name="Pathogen Informatics"/>
        </authorList>
    </citation>
    <scope>NUCLEOTIDE SEQUENCE [LARGE SCALE GENOMIC DNA]</scope>
    <source>
        <strain>Denwood</strain>
        <strain evidence="2">Zambia</strain>
    </source>
</reference>
<name>A0A183PBD5_9TREM</name>
<evidence type="ECO:0000313" key="1">
    <source>
        <dbReference type="EMBL" id="VDP58865.1"/>
    </source>
</evidence>
<sequence>MKNCHTPSSMSNKTSFIRECNCAVIVQRKTYYPFKCNLSIRLIKMKK</sequence>